<organism evidence="7 8">
    <name type="scientific">Aureococcus anophagefferens virus</name>
    <dbReference type="NCBI Taxonomy" id="1474867"/>
    <lineage>
        <taxon>Viruses</taxon>
        <taxon>Varidnaviria</taxon>
        <taxon>Bamfordvirae</taxon>
        <taxon>Nucleocytoviricota</taxon>
        <taxon>Megaviricetes</taxon>
        <taxon>Imitervirales</taxon>
        <taxon>Schizomimiviridae</taxon>
        <taxon>Kratosvirus</taxon>
        <taxon>Kratosvirus quantuckense</taxon>
    </lineage>
</organism>
<feature type="domain" description="Type II methyltransferase M.TaqI-like" evidence="6">
    <location>
        <begin position="58"/>
        <end position="184"/>
    </location>
</feature>
<proteinExistence type="predicted"/>
<accession>A0A076FHE5</accession>
<evidence type="ECO:0000259" key="6">
    <source>
        <dbReference type="Pfam" id="PF07669"/>
    </source>
</evidence>
<protein>
    <recommendedName>
        <fullName evidence="1">site-specific DNA-methyltransferase (adenine-specific)</fullName>
        <ecNumber evidence="1">2.1.1.72</ecNumber>
    </recommendedName>
</protein>
<dbReference type="PANTHER" id="PTHR33841">
    <property type="entry name" value="DNA METHYLTRANSFERASE YEEA-RELATED"/>
    <property type="match status" value="1"/>
</dbReference>
<keyword evidence="8" id="KW-1185">Reference proteome</keyword>
<dbReference type="InterPro" id="IPR029063">
    <property type="entry name" value="SAM-dependent_MTases_sf"/>
</dbReference>
<evidence type="ECO:0000256" key="3">
    <source>
        <dbReference type="ARBA" id="ARBA00022679"/>
    </source>
</evidence>
<keyword evidence="4" id="KW-0949">S-adenosyl-L-methionine</keyword>
<dbReference type="EC" id="2.1.1.72" evidence="1"/>
<dbReference type="Proteomes" id="UP000028667">
    <property type="component" value="Segment"/>
</dbReference>
<dbReference type="InterPro" id="IPR002052">
    <property type="entry name" value="DNA_methylase_N6_adenine_CS"/>
</dbReference>
<dbReference type="GO" id="GO:0009007">
    <property type="term" value="F:site-specific DNA-methyltransferase (adenine-specific) activity"/>
    <property type="evidence" value="ECO:0007669"/>
    <property type="project" value="UniProtKB-EC"/>
</dbReference>
<dbReference type="KEGG" id="vg:20041744"/>
<dbReference type="Pfam" id="PF07669">
    <property type="entry name" value="Eco57I"/>
    <property type="match status" value="1"/>
</dbReference>
<dbReference type="Gene3D" id="3.40.50.150">
    <property type="entry name" value="Vaccinia Virus protein VP39"/>
    <property type="match status" value="1"/>
</dbReference>
<dbReference type="PANTHER" id="PTHR33841:SF1">
    <property type="entry name" value="DNA METHYLTRANSFERASE A"/>
    <property type="match status" value="1"/>
</dbReference>
<keyword evidence="3 7" id="KW-0808">Transferase</keyword>
<dbReference type="GO" id="GO:0003676">
    <property type="term" value="F:nucleic acid binding"/>
    <property type="evidence" value="ECO:0007669"/>
    <property type="project" value="InterPro"/>
</dbReference>
<dbReference type="EMBL" id="KJ645900">
    <property type="protein sequence ID" value="AII17192.1"/>
    <property type="molecule type" value="Genomic_DNA"/>
</dbReference>
<dbReference type="PROSITE" id="PS00092">
    <property type="entry name" value="N6_MTASE"/>
    <property type="match status" value="1"/>
</dbReference>
<dbReference type="SUPFAM" id="SSF53335">
    <property type="entry name" value="S-adenosyl-L-methionine-dependent methyltransferases"/>
    <property type="match status" value="1"/>
</dbReference>
<sequence length="414" mass="48345">MSDLQKFTKCDIFTPDIISKIMISKLKHNGNILEPSVGTGALLKNINLDNYDAVDVYELKKEYLNNIQDHQKIKKFNTDFLKKHIDTTMYDNIIMNPPYIKTQDLSVDYRHFLKMNFEVLNKGLNDIYYAFILKCLKLLKDDGVLVSITPNTFLYNKSALNLRKYLFENRFVEEIIDFKDKKVFNDASVYCCITVFSKKQKEAVSYNGTLIQYSNILKNYSLFNFNDKNTKTLSSICKITNGICTLKDSVFIHLKKLYDEPCWFPITNGSKIKYIIYPYKDGKIIDENIFKIENPLTYKYLLENKEELAKRDKGKKTYVAWYAYGRTQALIKSNKNCLYIPAFINPSNLKNNIFVRKDIFHQGCLCIEPNDENDIEKIKNILIENIDFIQQNSTKRSGGWISLSSRVLKIIKII</sequence>
<name>A0A076FHE5_9VIRU</name>
<dbReference type="REBASE" id="103138">
    <property type="entry name" value="M.AanVORF295P"/>
</dbReference>
<dbReference type="InterPro" id="IPR011639">
    <property type="entry name" value="MethylTrfase_TaqI-like_dom"/>
</dbReference>
<evidence type="ECO:0000256" key="1">
    <source>
        <dbReference type="ARBA" id="ARBA00011900"/>
    </source>
</evidence>
<comment type="catalytic activity">
    <reaction evidence="5">
        <text>a 2'-deoxyadenosine in DNA + S-adenosyl-L-methionine = an N(6)-methyl-2'-deoxyadenosine in DNA + S-adenosyl-L-homocysteine + H(+)</text>
        <dbReference type="Rhea" id="RHEA:15197"/>
        <dbReference type="Rhea" id="RHEA-COMP:12418"/>
        <dbReference type="Rhea" id="RHEA-COMP:12419"/>
        <dbReference type="ChEBI" id="CHEBI:15378"/>
        <dbReference type="ChEBI" id="CHEBI:57856"/>
        <dbReference type="ChEBI" id="CHEBI:59789"/>
        <dbReference type="ChEBI" id="CHEBI:90615"/>
        <dbReference type="ChEBI" id="CHEBI:90616"/>
        <dbReference type="EC" id="2.1.1.72"/>
    </reaction>
</comment>
<evidence type="ECO:0000256" key="4">
    <source>
        <dbReference type="ARBA" id="ARBA00022691"/>
    </source>
</evidence>
<evidence type="ECO:0000313" key="7">
    <source>
        <dbReference type="EMBL" id="AII17192.1"/>
    </source>
</evidence>
<dbReference type="GO" id="GO:0032259">
    <property type="term" value="P:methylation"/>
    <property type="evidence" value="ECO:0007669"/>
    <property type="project" value="UniProtKB-KW"/>
</dbReference>
<dbReference type="OrthoDB" id="30683at10239"/>
<evidence type="ECO:0000256" key="5">
    <source>
        <dbReference type="ARBA" id="ARBA00047942"/>
    </source>
</evidence>
<evidence type="ECO:0000313" key="8">
    <source>
        <dbReference type="Proteomes" id="UP000028667"/>
    </source>
</evidence>
<dbReference type="GeneID" id="20041744"/>
<gene>
    <name evidence="7" type="ORF">AaV_295</name>
</gene>
<dbReference type="InterPro" id="IPR050953">
    <property type="entry name" value="N4_N6_ade-DNA_methylase"/>
</dbReference>
<reference evidence="7 8" key="1">
    <citation type="journal article" date="2014" name="Virology">
        <title>Genome of brown tide virus (AaV), the little giant of the Megaviridae, elucidates NCLDV genome expansion and host-virus coevolution.</title>
        <authorList>
            <person name="Moniruzzaman M."/>
            <person name="LeCleir G.R."/>
            <person name="Brown C.M."/>
            <person name="Gobler C.J."/>
            <person name="Bidle K.D."/>
            <person name="Wilson W.H."/>
            <person name="Wilhelm S.W."/>
        </authorList>
    </citation>
    <scope>NUCLEOTIDE SEQUENCE [LARGE SCALE GENOMIC DNA]</scope>
    <source>
        <strain evidence="7">BtV-01</strain>
    </source>
</reference>
<dbReference type="RefSeq" id="YP_009052369.1">
    <property type="nucleotide sequence ID" value="NC_024697.1"/>
</dbReference>
<dbReference type="GO" id="GO:0006304">
    <property type="term" value="P:DNA modification"/>
    <property type="evidence" value="ECO:0007669"/>
    <property type="project" value="InterPro"/>
</dbReference>
<keyword evidence="2 7" id="KW-0489">Methyltransferase</keyword>
<dbReference type="PRINTS" id="PR00507">
    <property type="entry name" value="N12N6MTFRASE"/>
</dbReference>
<evidence type="ECO:0000256" key="2">
    <source>
        <dbReference type="ARBA" id="ARBA00022603"/>
    </source>
</evidence>